<evidence type="ECO:0000313" key="3">
    <source>
        <dbReference type="Proteomes" id="UP000619079"/>
    </source>
</evidence>
<proteinExistence type="predicted"/>
<dbReference type="AlphaFoldDB" id="A0A8J7LSM3"/>
<keyword evidence="3" id="KW-1185">Reference proteome</keyword>
<dbReference type="EMBL" id="JAELVR010000011">
    <property type="protein sequence ID" value="MBJ6373018.1"/>
    <property type="molecule type" value="Genomic_DNA"/>
</dbReference>
<keyword evidence="1" id="KW-0732">Signal</keyword>
<feature type="chain" id="PRO_5035186494" evidence="1">
    <location>
        <begin position="22"/>
        <end position="252"/>
    </location>
</feature>
<sequence length="252" mass="25834">MFGKVTAAAFAAALLCTGANAASVSWSSYSSANLAQAKTDRAALDVDFQVAFEDFESFSPVLGNTGTGSFTPLNTAVGVFTTTPGATCGGSCNQPNDQSLVRNASSFGRYNTTDSGAQWLDSNDNAAINLAGSAGSNFDSISFFLTDIDDVGLVTFNIDVDGQNFDIAADIFNGLKQQNGDLFLVRIELGGPVASSALSLNIDTGDGFGLDDVRLGSSTAPGPSPVPVPASLPLLLGGLGAIAWAKRRRKAA</sequence>
<dbReference type="InterPro" id="IPR022472">
    <property type="entry name" value="VPLPA-CTERM"/>
</dbReference>
<gene>
    <name evidence="2" type="ORF">JF290_15940</name>
</gene>
<dbReference type="InterPro" id="IPR013424">
    <property type="entry name" value="Ice-binding_C"/>
</dbReference>
<reference evidence="2" key="1">
    <citation type="submission" date="2020-12" db="EMBL/GenBank/DDBJ databases">
        <title>Sedimentitalea sp. nov., isolated from sand in Incheon.</title>
        <authorList>
            <person name="Kim W."/>
        </authorList>
    </citation>
    <scope>NUCLEOTIDE SEQUENCE</scope>
    <source>
        <strain evidence="2">CAU 1593</strain>
    </source>
</reference>
<dbReference type="Proteomes" id="UP000619079">
    <property type="component" value="Unassembled WGS sequence"/>
</dbReference>
<evidence type="ECO:0000256" key="1">
    <source>
        <dbReference type="SAM" id="SignalP"/>
    </source>
</evidence>
<feature type="signal peptide" evidence="1">
    <location>
        <begin position="1"/>
        <end position="21"/>
    </location>
</feature>
<comment type="caution">
    <text evidence="2">The sequence shown here is derived from an EMBL/GenBank/DDBJ whole genome shotgun (WGS) entry which is preliminary data.</text>
</comment>
<dbReference type="RefSeq" id="WP_199025896.1">
    <property type="nucleotide sequence ID" value="NZ_JAELVR010000011.1"/>
</dbReference>
<dbReference type="NCBIfam" id="TIGR02595">
    <property type="entry name" value="PEP_CTERM"/>
    <property type="match status" value="1"/>
</dbReference>
<organism evidence="2 3">
    <name type="scientific">Sedimentitalea arenosa</name>
    <dbReference type="NCBI Taxonomy" id="2798803"/>
    <lineage>
        <taxon>Bacteria</taxon>
        <taxon>Pseudomonadati</taxon>
        <taxon>Pseudomonadota</taxon>
        <taxon>Alphaproteobacteria</taxon>
        <taxon>Rhodobacterales</taxon>
        <taxon>Paracoccaceae</taxon>
        <taxon>Sedimentitalea</taxon>
    </lineage>
</organism>
<evidence type="ECO:0000313" key="2">
    <source>
        <dbReference type="EMBL" id="MBJ6373018.1"/>
    </source>
</evidence>
<dbReference type="NCBIfam" id="TIGR03370">
    <property type="entry name" value="VPLPA-CTERM"/>
    <property type="match status" value="1"/>
</dbReference>
<accession>A0A8J7LSM3</accession>
<name>A0A8J7LSM3_9RHOB</name>
<protein>
    <submittedName>
        <fullName evidence="2">VPLPA-CTERM sorting domain-containing protein</fullName>
    </submittedName>
</protein>